<evidence type="ECO:0000256" key="1">
    <source>
        <dbReference type="ARBA" id="ARBA00004141"/>
    </source>
</evidence>
<dbReference type="InterPro" id="IPR017452">
    <property type="entry name" value="GPCR_Rhodpsn_7TM"/>
</dbReference>
<comment type="caution">
    <text evidence="11">The sequence shown here is derived from an EMBL/GenBank/DDBJ whole genome shotgun (WGS) entry which is preliminary data.</text>
</comment>
<keyword evidence="5 8" id="KW-0472">Membrane</keyword>
<feature type="domain" description="G-protein coupled receptors family 1 profile" evidence="9">
    <location>
        <begin position="1"/>
        <end position="222"/>
    </location>
</feature>
<evidence type="ECO:0000256" key="5">
    <source>
        <dbReference type="ARBA" id="ARBA00023136"/>
    </source>
</evidence>
<evidence type="ECO:0000256" key="6">
    <source>
        <dbReference type="ARBA" id="ARBA00023170"/>
    </source>
</evidence>
<feature type="transmembrane region" description="Helical" evidence="8">
    <location>
        <begin position="172"/>
        <end position="195"/>
    </location>
</feature>
<keyword evidence="6" id="KW-0675">Receptor</keyword>
<dbReference type="EMBL" id="CAJOBD010003343">
    <property type="protein sequence ID" value="CAF3942558.1"/>
    <property type="molecule type" value="Genomic_DNA"/>
</dbReference>
<dbReference type="Gene3D" id="1.20.1070.10">
    <property type="entry name" value="Rhodopsin 7-helix transmembrane proteins"/>
    <property type="match status" value="1"/>
</dbReference>
<evidence type="ECO:0000259" key="9">
    <source>
        <dbReference type="PROSITE" id="PS50262"/>
    </source>
</evidence>
<dbReference type="Proteomes" id="UP000663864">
    <property type="component" value="Unassembled WGS sequence"/>
</dbReference>
<evidence type="ECO:0000256" key="8">
    <source>
        <dbReference type="SAM" id="Phobius"/>
    </source>
</evidence>
<keyword evidence="7" id="KW-0807">Transducer</keyword>
<sequence>MRAMTIFDILMLYGWNIDHYVSSIHGFTFSKRAIPLCKFFSFLNYFAPQSSAWLRVFISLDRYLSLSRLHRTWFGKSKNILIIIACIMIILLLLNFHIFIVVCYYKPNGTISIGSWAYVFYPTWDYVNLAVYNCAPFILMVTFNTGVIYHLIRLRKTSTIQNSRIQHRSISITLVITTSLFLIMTIPATVGYAFFSTASSTILHLLDAFLYIYHVLSFPLYMITFDEFRRDFFAMITCKTNNQRDATQTQTVTVPNTLNTKP</sequence>
<accession>A0A819KD47</accession>
<dbReference type="GO" id="GO:0004930">
    <property type="term" value="F:G protein-coupled receptor activity"/>
    <property type="evidence" value="ECO:0007669"/>
    <property type="project" value="UniProtKB-KW"/>
</dbReference>
<evidence type="ECO:0000313" key="12">
    <source>
        <dbReference type="Proteomes" id="UP000663836"/>
    </source>
</evidence>
<dbReference type="PANTHER" id="PTHR24243:SF208">
    <property type="entry name" value="PYROKININ-1 RECEPTOR"/>
    <property type="match status" value="1"/>
</dbReference>
<organism evidence="11 12">
    <name type="scientific">Rotaria sordida</name>
    <dbReference type="NCBI Taxonomy" id="392033"/>
    <lineage>
        <taxon>Eukaryota</taxon>
        <taxon>Metazoa</taxon>
        <taxon>Spiralia</taxon>
        <taxon>Gnathifera</taxon>
        <taxon>Rotifera</taxon>
        <taxon>Eurotatoria</taxon>
        <taxon>Bdelloidea</taxon>
        <taxon>Philodinida</taxon>
        <taxon>Philodinidae</taxon>
        <taxon>Rotaria</taxon>
    </lineage>
</organism>
<dbReference type="Pfam" id="PF00001">
    <property type="entry name" value="7tm_1"/>
    <property type="match status" value="1"/>
</dbReference>
<evidence type="ECO:0000313" key="10">
    <source>
        <dbReference type="EMBL" id="CAF1139389.1"/>
    </source>
</evidence>
<evidence type="ECO:0000256" key="3">
    <source>
        <dbReference type="ARBA" id="ARBA00022989"/>
    </source>
</evidence>
<evidence type="ECO:0000313" key="11">
    <source>
        <dbReference type="EMBL" id="CAF3942558.1"/>
    </source>
</evidence>
<gene>
    <name evidence="11" type="ORF">JBS370_LOCUS23080</name>
    <name evidence="10" type="ORF">ZHD862_LOCUS19560</name>
</gene>
<feature type="transmembrane region" description="Helical" evidence="8">
    <location>
        <begin position="201"/>
        <end position="223"/>
    </location>
</feature>
<evidence type="ECO:0000256" key="2">
    <source>
        <dbReference type="ARBA" id="ARBA00022692"/>
    </source>
</evidence>
<dbReference type="GO" id="GO:0016020">
    <property type="term" value="C:membrane"/>
    <property type="evidence" value="ECO:0007669"/>
    <property type="project" value="UniProtKB-SubCell"/>
</dbReference>
<proteinExistence type="predicted"/>
<dbReference type="SUPFAM" id="SSF81321">
    <property type="entry name" value="Family A G protein-coupled receptor-like"/>
    <property type="match status" value="1"/>
</dbReference>
<dbReference type="EMBL" id="CAJNOT010001069">
    <property type="protein sequence ID" value="CAF1139389.1"/>
    <property type="molecule type" value="Genomic_DNA"/>
</dbReference>
<comment type="subcellular location">
    <subcellularLocation>
        <location evidence="1">Membrane</location>
        <topology evidence="1">Multi-pass membrane protein</topology>
    </subcellularLocation>
</comment>
<evidence type="ECO:0000256" key="4">
    <source>
        <dbReference type="ARBA" id="ARBA00023040"/>
    </source>
</evidence>
<dbReference type="AlphaFoldDB" id="A0A819KD47"/>
<keyword evidence="2 8" id="KW-0812">Transmembrane</keyword>
<feature type="transmembrane region" description="Helical" evidence="8">
    <location>
        <begin position="79"/>
        <end position="102"/>
    </location>
</feature>
<keyword evidence="4" id="KW-0297">G-protein coupled receptor</keyword>
<keyword evidence="3 8" id="KW-1133">Transmembrane helix</keyword>
<dbReference type="PROSITE" id="PS50262">
    <property type="entry name" value="G_PROTEIN_RECEP_F1_2"/>
    <property type="match status" value="1"/>
</dbReference>
<evidence type="ECO:0000256" key="7">
    <source>
        <dbReference type="ARBA" id="ARBA00023224"/>
    </source>
</evidence>
<name>A0A819KD47_9BILA</name>
<reference evidence="11" key="1">
    <citation type="submission" date="2021-02" db="EMBL/GenBank/DDBJ databases">
        <authorList>
            <person name="Nowell W R."/>
        </authorList>
    </citation>
    <scope>NUCLEOTIDE SEQUENCE</scope>
</reference>
<dbReference type="InterPro" id="IPR000276">
    <property type="entry name" value="GPCR_Rhodpsn"/>
</dbReference>
<protein>
    <recommendedName>
        <fullName evidence="9">G-protein coupled receptors family 1 profile domain-containing protein</fullName>
    </recommendedName>
</protein>
<dbReference type="PANTHER" id="PTHR24243">
    <property type="entry name" value="G-PROTEIN COUPLED RECEPTOR"/>
    <property type="match status" value="1"/>
</dbReference>
<dbReference type="Proteomes" id="UP000663836">
    <property type="component" value="Unassembled WGS sequence"/>
</dbReference>
<feature type="transmembrane region" description="Helical" evidence="8">
    <location>
        <begin position="130"/>
        <end position="152"/>
    </location>
</feature>